<dbReference type="Proteomes" id="UP001266305">
    <property type="component" value="Unassembled WGS sequence"/>
</dbReference>
<dbReference type="EMBL" id="JASSZA010000015">
    <property type="protein sequence ID" value="KAK2092086.1"/>
    <property type="molecule type" value="Genomic_DNA"/>
</dbReference>
<organism evidence="2 3">
    <name type="scientific">Saguinus oedipus</name>
    <name type="common">Cotton-top tamarin</name>
    <name type="synonym">Oedipomidas oedipus</name>
    <dbReference type="NCBI Taxonomy" id="9490"/>
    <lineage>
        <taxon>Eukaryota</taxon>
        <taxon>Metazoa</taxon>
        <taxon>Chordata</taxon>
        <taxon>Craniata</taxon>
        <taxon>Vertebrata</taxon>
        <taxon>Euteleostomi</taxon>
        <taxon>Mammalia</taxon>
        <taxon>Eutheria</taxon>
        <taxon>Euarchontoglires</taxon>
        <taxon>Primates</taxon>
        <taxon>Haplorrhini</taxon>
        <taxon>Platyrrhini</taxon>
        <taxon>Cebidae</taxon>
        <taxon>Callitrichinae</taxon>
        <taxon>Saguinus</taxon>
    </lineage>
</organism>
<protein>
    <submittedName>
        <fullName evidence="2">Uncharacterized protein</fullName>
    </submittedName>
</protein>
<name>A0ABQ9U4V0_SAGOE</name>
<feature type="region of interest" description="Disordered" evidence="1">
    <location>
        <begin position="173"/>
        <end position="269"/>
    </location>
</feature>
<evidence type="ECO:0000256" key="1">
    <source>
        <dbReference type="SAM" id="MobiDB-lite"/>
    </source>
</evidence>
<feature type="compositionally biased region" description="Polar residues" evidence="1">
    <location>
        <begin position="55"/>
        <end position="68"/>
    </location>
</feature>
<feature type="compositionally biased region" description="Gly residues" evidence="1">
    <location>
        <begin position="214"/>
        <end position="225"/>
    </location>
</feature>
<gene>
    <name evidence="2" type="ORF">P7K49_028614</name>
</gene>
<keyword evidence="3" id="KW-1185">Reference proteome</keyword>
<feature type="compositionally biased region" description="Basic and acidic residues" evidence="1">
    <location>
        <begin position="38"/>
        <end position="49"/>
    </location>
</feature>
<evidence type="ECO:0000313" key="2">
    <source>
        <dbReference type="EMBL" id="KAK2092086.1"/>
    </source>
</evidence>
<feature type="compositionally biased region" description="Polar residues" evidence="1">
    <location>
        <begin position="251"/>
        <end position="269"/>
    </location>
</feature>
<feature type="compositionally biased region" description="Basic and acidic residues" evidence="1">
    <location>
        <begin position="7"/>
        <end position="17"/>
    </location>
</feature>
<comment type="caution">
    <text evidence="2">The sequence shown here is derived from an EMBL/GenBank/DDBJ whole genome shotgun (WGS) entry which is preliminary data.</text>
</comment>
<proteinExistence type="predicted"/>
<sequence>MVSGEFPDTKDSRERTPPRSLVLRKGPATEDPPVNGRDWGDRWRRRDWPGHAQVTEKQGLQPLPQTKTRQLEPPPNPFCIEVFLRRPGTGRSHSLWNPRRKGRRGRAALRPGDSGPGDSGPGDSERQRSRVPQRQAASLPASAGRLRGRRAGPGCGAGRLRACRPWEGREVPVAAGDLPARPGGPRVRRAAREAPGQGLAWRPPAPDRPNGWEEGPGVGTVGKSGCGSRRPPRRAPASGRTSDLAEPEDSQILTENPSLPSPSSSACVL</sequence>
<feature type="compositionally biased region" description="Basic residues" evidence="1">
    <location>
        <begin position="98"/>
        <end position="107"/>
    </location>
</feature>
<feature type="region of interest" description="Disordered" evidence="1">
    <location>
        <begin position="1"/>
        <end position="161"/>
    </location>
</feature>
<evidence type="ECO:0000313" key="3">
    <source>
        <dbReference type="Proteomes" id="UP001266305"/>
    </source>
</evidence>
<accession>A0ABQ9U4V0</accession>
<reference evidence="2 3" key="1">
    <citation type="submission" date="2023-05" db="EMBL/GenBank/DDBJ databases">
        <title>B98-5 Cell Line De Novo Hybrid Assembly: An Optical Mapping Approach.</title>
        <authorList>
            <person name="Kananen K."/>
            <person name="Auerbach J.A."/>
            <person name="Kautto E."/>
            <person name="Blachly J.S."/>
        </authorList>
    </citation>
    <scope>NUCLEOTIDE SEQUENCE [LARGE SCALE GENOMIC DNA]</scope>
    <source>
        <strain evidence="2">B95-8</strain>
        <tissue evidence="2">Cell line</tissue>
    </source>
</reference>